<reference evidence="5 6" key="1">
    <citation type="journal article" date="2020" name="Cell">
        <title>Large-Scale Comparative Analyses of Tick Genomes Elucidate Their Genetic Diversity and Vector Capacities.</title>
        <authorList>
            <consortium name="Tick Genome and Microbiome Consortium (TIGMIC)"/>
            <person name="Jia N."/>
            <person name="Wang J."/>
            <person name="Shi W."/>
            <person name="Du L."/>
            <person name="Sun Y."/>
            <person name="Zhan W."/>
            <person name="Jiang J.F."/>
            <person name="Wang Q."/>
            <person name="Zhang B."/>
            <person name="Ji P."/>
            <person name="Bell-Sakyi L."/>
            <person name="Cui X.M."/>
            <person name="Yuan T.T."/>
            <person name="Jiang B.G."/>
            <person name="Yang W.F."/>
            <person name="Lam T.T."/>
            <person name="Chang Q.C."/>
            <person name="Ding S.J."/>
            <person name="Wang X.J."/>
            <person name="Zhu J.G."/>
            <person name="Ruan X.D."/>
            <person name="Zhao L."/>
            <person name="Wei J.T."/>
            <person name="Ye R.Z."/>
            <person name="Que T.C."/>
            <person name="Du C.H."/>
            <person name="Zhou Y.H."/>
            <person name="Cheng J.X."/>
            <person name="Dai P.F."/>
            <person name="Guo W.B."/>
            <person name="Han X.H."/>
            <person name="Huang E.J."/>
            <person name="Li L.F."/>
            <person name="Wei W."/>
            <person name="Gao Y.C."/>
            <person name="Liu J.Z."/>
            <person name="Shao H.Z."/>
            <person name="Wang X."/>
            <person name="Wang C.C."/>
            <person name="Yang T.C."/>
            <person name="Huo Q.B."/>
            <person name="Li W."/>
            <person name="Chen H.Y."/>
            <person name="Chen S.E."/>
            <person name="Zhou L.G."/>
            <person name="Ni X.B."/>
            <person name="Tian J.H."/>
            <person name="Sheng Y."/>
            <person name="Liu T."/>
            <person name="Pan Y.S."/>
            <person name="Xia L.Y."/>
            <person name="Li J."/>
            <person name="Zhao F."/>
            <person name="Cao W.C."/>
        </authorList>
    </citation>
    <scope>NUCLEOTIDE SEQUENCE [LARGE SCALE GENOMIC DNA]</scope>
    <source>
        <strain evidence="5">HaeL-2018</strain>
    </source>
</reference>
<dbReference type="AlphaFoldDB" id="A0A9J6GTZ1"/>
<protein>
    <recommendedName>
        <fullName evidence="4">RCC1-like domain-containing protein</fullName>
    </recommendedName>
</protein>
<comment type="caution">
    <text evidence="5">The sequence shown here is derived from an EMBL/GenBank/DDBJ whole genome shotgun (WGS) entry which is preliminary data.</text>
</comment>
<feature type="compositionally biased region" description="Low complexity" evidence="3">
    <location>
        <begin position="54"/>
        <end position="69"/>
    </location>
</feature>
<feature type="repeat" description="RCC1" evidence="2">
    <location>
        <begin position="224"/>
        <end position="275"/>
    </location>
</feature>
<dbReference type="VEuPathDB" id="VectorBase:HLOH_060394"/>
<evidence type="ECO:0000256" key="2">
    <source>
        <dbReference type="PROSITE-ProRule" id="PRU00235"/>
    </source>
</evidence>
<sequence length="574" mass="62856">MSNTANASRRLQFLRSRADGGRCVREKELATRASPISNGRRSELIASSPVCERAAQQQPQPATLHQQLLGDSSGARSLAEHRLPRPRSGMDGEADAKRPRLEEDGDEEETRQHRRPASKSSSSRRTMARSRTRGPTAAAARRRTAVPRTTRVEATGDAGTLLFSGGTNWDTIGRRPKDKKAAGGSGGSTEKNLWGPHRLAWPHRVKAVFSGCSACHTVLLTEEGQAYTWGRNDKGQLGQCDLKRRDVPALVETLKDHLVVGAACGRSHTLFLTDHGSVFGCGDNKMGQCGVGSQNASVHVPTRVAFKLRPAVRVSCGGEFSVLVDCRGHAYTFGCPEYGQLGHNTDGRYFVTSNKLQFKCELVPRRVQVFIDRSREGHVVPVDDVRIVDVASGLNHTIALDERKRCFSWGFGGYGRLGHNEPKDEMVPRLIKAFDGPNRGLCSIHAGGTFSMALSELGVLYFWGMNNHGGEATMYPKPIQDLTGWHVRGIGCSNKSIVVLADESVISWGPHPTYGELGYGEGRQKSSTTPQEVRLLEGIHVHTVACGLGHSVFIARDDTEEERARIRRLPEYQP</sequence>
<dbReference type="Gene3D" id="2.130.10.30">
    <property type="entry name" value="Regulator of chromosome condensation 1/beta-lactamase-inhibitor protein II"/>
    <property type="match status" value="2"/>
</dbReference>
<accession>A0A9J6GTZ1</accession>
<dbReference type="EMBL" id="JABSTR010000008">
    <property type="protein sequence ID" value="KAH9377764.1"/>
    <property type="molecule type" value="Genomic_DNA"/>
</dbReference>
<evidence type="ECO:0000313" key="6">
    <source>
        <dbReference type="Proteomes" id="UP000821853"/>
    </source>
</evidence>
<keyword evidence="6" id="KW-1185">Reference proteome</keyword>
<feature type="repeat" description="RCC1" evidence="2">
    <location>
        <begin position="404"/>
        <end position="457"/>
    </location>
</feature>
<evidence type="ECO:0000256" key="1">
    <source>
        <dbReference type="ARBA" id="ARBA00022737"/>
    </source>
</evidence>
<dbReference type="PROSITE" id="PS00626">
    <property type="entry name" value="RCC1_2"/>
    <property type="match status" value="3"/>
</dbReference>
<evidence type="ECO:0000313" key="5">
    <source>
        <dbReference type="EMBL" id="KAH9377764.1"/>
    </source>
</evidence>
<feature type="compositionally biased region" description="Low complexity" evidence="3">
    <location>
        <begin position="146"/>
        <end position="155"/>
    </location>
</feature>
<dbReference type="InterPro" id="IPR058923">
    <property type="entry name" value="RCC1-like_dom"/>
</dbReference>
<dbReference type="OrthoDB" id="297375at2759"/>
<feature type="repeat" description="RCC1" evidence="2">
    <location>
        <begin position="328"/>
        <end position="403"/>
    </location>
</feature>
<dbReference type="PRINTS" id="PR00633">
    <property type="entry name" value="RCCNDNSATION"/>
</dbReference>
<feature type="compositionally biased region" description="Basic and acidic residues" evidence="3">
    <location>
        <begin position="78"/>
        <end position="102"/>
    </location>
</feature>
<dbReference type="PROSITE" id="PS50012">
    <property type="entry name" value="RCC1_3"/>
    <property type="match status" value="5"/>
</dbReference>
<feature type="region of interest" description="Disordered" evidence="3">
    <location>
        <begin position="1"/>
        <end position="20"/>
    </location>
</feature>
<dbReference type="InterPro" id="IPR000408">
    <property type="entry name" value="Reg_chr_condens"/>
</dbReference>
<dbReference type="GO" id="GO:0016020">
    <property type="term" value="C:membrane"/>
    <property type="evidence" value="ECO:0007669"/>
    <property type="project" value="TreeGrafter"/>
</dbReference>
<dbReference type="PANTHER" id="PTHR46207:SF1">
    <property type="entry name" value="PROTEIN RCC2"/>
    <property type="match status" value="1"/>
</dbReference>
<evidence type="ECO:0000259" key="4">
    <source>
        <dbReference type="Pfam" id="PF25390"/>
    </source>
</evidence>
<dbReference type="SUPFAM" id="SSF50985">
    <property type="entry name" value="RCC1/BLIP-II"/>
    <property type="match status" value="1"/>
</dbReference>
<dbReference type="OMA" id="GKWKNTG"/>
<feature type="compositionally biased region" description="Basic and acidic residues" evidence="3">
    <location>
        <begin position="172"/>
        <end position="181"/>
    </location>
</feature>
<dbReference type="GO" id="GO:0031267">
    <property type="term" value="F:small GTPase binding"/>
    <property type="evidence" value="ECO:0007669"/>
    <property type="project" value="TreeGrafter"/>
</dbReference>
<dbReference type="InterPro" id="IPR028641">
    <property type="entry name" value="RCC2"/>
</dbReference>
<dbReference type="InterPro" id="IPR009091">
    <property type="entry name" value="RCC1/BLIP-II"/>
</dbReference>
<proteinExistence type="predicted"/>
<organism evidence="5 6">
    <name type="scientific">Haemaphysalis longicornis</name>
    <name type="common">Bush tick</name>
    <dbReference type="NCBI Taxonomy" id="44386"/>
    <lineage>
        <taxon>Eukaryota</taxon>
        <taxon>Metazoa</taxon>
        <taxon>Ecdysozoa</taxon>
        <taxon>Arthropoda</taxon>
        <taxon>Chelicerata</taxon>
        <taxon>Arachnida</taxon>
        <taxon>Acari</taxon>
        <taxon>Parasitiformes</taxon>
        <taxon>Ixodida</taxon>
        <taxon>Ixodoidea</taxon>
        <taxon>Ixodidae</taxon>
        <taxon>Haemaphysalinae</taxon>
        <taxon>Haemaphysalis</taxon>
    </lineage>
</organism>
<dbReference type="Proteomes" id="UP000821853">
    <property type="component" value="Unassembled WGS sequence"/>
</dbReference>
<evidence type="ECO:0000256" key="3">
    <source>
        <dbReference type="SAM" id="MobiDB-lite"/>
    </source>
</evidence>
<feature type="repeat" description="RCC1" evidence="2">
    <location>
        <begin position="503"/>
        <end position="557"/>
    </location>
</feature>
<gene>
    <name evidence="5" type="ORF">HPB48_012179</name>
</gene>
<dbReference type="Pfam" id="PF25390">
    <property type="entry name" value="WD40_RLD"/>
    <property type="match status" value="1"/>
</dbReference>
<keyword evidence="1" id="KW-0677">Repeat</keyword>
<feature type="repeat" description="RCC1" evidence="2">
    <location>
        <begin position="276"/>
        <end position="327"/>
    </location>
</feature>
<feature type="region of interest" description="Disordered" evidence="3">
    <location>
        <begin position="25"/>
        <end position="195"/>
    </location>
</feature>
<feature type="domain" description="RCC1-like" evidence="4">
    <location>
        <begin position="191"/>
        <end position="553"/>
    </location>
</feature>
<dbReference type="PANTHER" id="PTHR46207">
    <property type="entry name" value="PROTEIN RCC2"/>
    <property type="match status" value="1"/>
</dbReference>
<name>A0A9J6GTZ1_HAELO</name>